<proteinExistence type="predicted"/>
<keyword evidence="1" id="KW-0732">Signal</keyword>
<dbReference type="EMBL" id="GITU01004791">
    <property type="protein sequence ID" value="MBC1173494.1"/>
    <property type="molecule type" value="Transcribed_RNA"/>
</dbReference>
<feature type="chain" id="PRO_5029006572" evidence="1">
    <location>
        <begin position="30"/>
        <end position="98"/>
    </location>
</feature>
<dbReference type="AlphaFoldDB" id="A0A7G3ANF4"/>
<protein>
    <submittedName>
        <fullName evidence="2">Putative secreted protein</fullName>
    </submittedName>
</protein>
<sequence length="98" mass="10987">MPSVDHPHHLASSLCILLSLSLLAHICPSFNLAFSLRFCTRLIATPRVCASLFSLYARSSSSIFHQIKASTIDLCHRQCGVDFSFIRPQVITMRKKIL</sequence>
<accession>A0A7G3ANF4</accession>
<organism evidence="2">
    <name type="scientific">Lutzomyia longipalpis</name>
    <name type="common">Sand fly</name>
    <dbReference type="NCBI Taxonomy" id="7200"/>
    <lineage>
        <taxon>Eukaryota</taxon>
        <taxon>Metazoa</taxon>
        <taxon>Ecdysozoa</taxon>
        <taxon>Arthropoda</taxon>
        <taxon>Hexapoda</taxon>
        <taxon>Insecta</taxon>
        <taxon>Pterygota</taxon>
        <taxon>Neoptera</taxon>
        <taxon>Endopterygota</taxon>
        <taxon>Diptera</taxon>
        <taxon>Nematocera</taxon>
        <taxon>Psychodoidea</taxon>
        <taxon>Psychodidae</taxon>
        <taxon>Lutzomyia</taxon>
        <taxon>Lutzomyia</taxon>
    </lineage>
</organism>
<feature type="signal peptide" evidence="1">
    <location>
        <begin position="1"/>
        <end position="29"/>
    </location>
</feature>
<evidence type="ECO:0000313" key="2">
    <source>
        <dbReference type="EMBL" id="MBC1173494.1"/>
    </source>
</evidence>
<reference evidence="2" key="1">
    <citation type="journal article" date="2020" name="BMC">
        <title>Leishmania infection induces a limited differential gene expression in the sand fly midgut.</title>
        <authorList>
            <person name="Coutinho-Abreu I.V."/>
            <person name="Serafim T.D."/>
            <person name="Meneses C."/>
            <person name="Kamhawi S."/>
            <person name="Oliveira F."/>
            <person name="Valenzuela J.G."/>
        </authorList>
    </citation>
    <scope>NUCLEOTIDE SEQUENCE</scope>
    <source>
        <strain evidence="2">Jacobina</strain>
        <tissue evidence="2">Midgut</tissue>
    </source>
</reference>
<evidence type="ECO:0000256" key="1">
    <source>
        <dbReference type="SAM" id="SignalP"/>
    </source>
</evidence>
<name>A0A7G3ANF4_LUTLO</name>